<sequence length="104" mass="12261">MSDTDSDILVSCTPPELKSIVNSALSDLIPKKSKRQYEKCYNWCDKQNIKTMSENILLAYLMQQSKVVKSSTLWSIYYTVEVFAEHTRRDRRQKCYFGMRHILD</sequence>
<gene>
    <name evidence="1" type="ORF">NQ317_007962</name>
</gene>
<dbReference type="EMBL" id="JAPWTJ010000866">
    <property type="protein sequence ID" value="KAJ8975153.1"/>
    <property type="molecule type" value="Genomic_DNA"/>
</dbReference>
<accession>A0ABQ9JAG4</accession>
<keyword evidence="2" id="KW-1185">Reference proteome</keyword>
<name>A0ABQ9JAG4_9CUCU</name>
<dbReference type="Proteomes" id="UP001162164">
    <property type="component" value="Unassembled WGS sequence"/>
</dbReference>
<reference evidence="1" key="1">
    <citation type="journal article" date="2023" name="Insect Mol. Biol.">
        <title>Genome sequencing provides insights into the evolution of gene families encoding plant cell wall-degrading enzymes in longhorned beetles.</title>
        <authorList>
            <person name="Shin N.R."/>
            <person name="Okamura Y."/>
            <person name="Kirsch R."/>
            <person name="Pauchet Y."/>
        </authorList>
    </citation>
    <scope>NUCLEOTIDE SEQUENCE</scope>
    <source>
        <strain evidence="1">MMC_N1</strain>
    </source>
</reference>
<protein>
    <submittedName>
        <fullName evidence="1">Uncharacterized protein</fullName>
    </submittedName>
</protein>
<proteinExistence type="predicted"/>
<organism evidence="1 2">
    <name type="scientific">Molorchus minor</name>
    <dbReference type="NCBI Taxonomy" id="1323400"/>
    <lineage>
        <taxon>Eukaryota</taxon>
        <taxon>Metazoa</taxon>
        <taxon>Ecdysozoa</taxon>
        <taxon>Arthropoda</taxon>
        <taxon>Hexapoda</taxon>
        <taxon>Insecta</taxon>
        <taxon>Pterygota</taxon>
        <taxon>Neoptera</taxon>
        <taxon>Endopterygota</taxon>
        <taxon>Coleoptera</taxon>
        <taxon>Polyphaga</taxon>
        <taxon>Cucujiformia</taxon>
        <taxon>Chrysomeloidea</taxon>
        <taxon>Cerambycidae</taxon>
        <taxon>Lamiinae</taxon>
        <taxon>Monochamini</taxon>
        <taxon>Molorchus</taxon>
    </lineage>
</organism>
<comment type="caution">
    <text evidence="1">The sequence shown here is derived from an EMBL/GenBank/DDBJ whole genome shotgun (WGS) entry which is preliminary data.</text>
</comment>
<evidence type="ECO:0000313" key="1">
    <source>
        <dbReference type="EMBL" id="KAJ8975153.1"/>
    </source>
</evidence>
<evidence type="ECO:0000313" key="2">
    <source>
        <dbReference type="Proteomes" id="UP001162164"/>
    </source>
</evidence>